<evidence type="ECO:0000313" key="3">
    <source>
        <dbReference type="EMBL" id="MCS3678639.1"/>
    </source>
</evidence>
<sequence>MSIRVAHLCKDFSKRSETFIYDYVTELERQGVDNHVVANERVNPDERPFENVTVVPWPALWNPRRMGHRLLEELGLDGALDSSWRELWPGAEEAIERVAPDVLHAHFGRPGVKAVPIARQLDLPLVVTFYGYDISKLPRERRWREAYESIWRTAQAVVVLSEEMEEAAVRLGAPPDAVQVVHLARDLDDFPYRPPSAPVSEFISVGRLTGKKGHFDAIRAVQKRIEAGDDLQLYIVGDGPQRDDLEQYIQAHNLQSSVELLGSIPNAEVARRLQKADAFLLCSKTAASGDREGTPTVLIEAQAVGLPCVSTTHAGIPEMLPESNHSLLAPEGEVDAIAERLRRLRACSDEELRGVSAAGRETIETSFSLSSEAGALRKIYERAVHDQEHTTSS</sequence>
<feature type="domain" description="Glycosyltransferase subfamily 4-like N-terminal" evidence="2">
    <location>
        <begin position="17"/>
        <end position="188"/>
    </location>
</feature>
<dbReference type="Proteomes" id="UP001155027">
    <property type="component" value="Unassembled WGS sequence"/>
</dbReference>
<dbReference type="PANTHER" id="PTHR45947:SF3">
    <property type="entry name" value="SULFOQUINOVOSYL TRANSFERASE SQD2"/>
    <property type="match status" value="1"/>
</dbReference>
<dbReference type="InterPro" id="IPR028098">
    <property type="entry name" value="Glyco_trans_4-like_N"/>
</dbReference>
<dbReference type="Gene3D" id="3.40.50.2000">
    <property type="entry name" value="Glycogen Phosphorylase B"/>
    <property type="match status" value="2"/>
</dbReference>
<dbReference type="InterPro" id="IPR001296">
    <property type="entry name" value="Glyco_trans_1"/>
</dbReference>
<dbReference type="SUPFAM" id="SSF53756">
    <property type="entry name" value="UDP-Glycosyltransferase/glycogen phosphorylase"/>
    <property type="match status" value="1"/>
</dbReference>
<name>A0A9X2Q1B1_9BACT</name>
<evidence type="ECO:0000259" key="2">
    <source>
        <dbReference type="Pfam" id="PF13439"/>
    </source>
</evidence>
<dbReference type="GO" id="GO:0016757">
    <property type="term" value="F:glycosyltransferase activity"/>
    <property type="evidence" value="ECO:0007669"/>
    <property type="project" value="InterPro"/>
</dbReference>
<evidence type="ECO:0000259" key="1">
    <source>
        <dbReference type="Pfam" id="PF00534"/>
    </source>
</evidence>
<dbReference type="EMBL" id="JANUAU010000008">
    <property type="protein sequence ID" value="MCS3678639.1"/>
    <property type="molecule type" value="Genomic_DNA"/>
</dbReference>
<dbReference type="PANTHER" id="PTHR45947">
    <property type="entry name" value="SULFOQUINOVOSYL TRANSFERASE SQD2"/>
    <property type="match status" value="1"/>
</dbReference>
<protein>
    <submittedName>
        <fullName evidence="3">Glycosyltransferase involved in cell wall biosynthesis</fullName>
    </submittedName>
</protein>
<organism evidence="3 4">
    <name type="scientific">Salinibacter ruber</name>
    <dbReference type="NCBI Taxonomy" id="146919"/>
    <lineage>
        <taxon>Bacteria</taxon>
        <taxon>Pseudomonadati</taxon>
        <taxon>Rhodothermota</taxon>
        <taxon>Rhodothermia</taxon>
        <taxon>Rhodothermales</taxon>
        <taxon>Salinibacteraceae</taxon>
        <taxon>Salinibacter</taxon>
    </lineage>
</organism>
<dbReference type="AlphaFoldDB" id="A0A9X2Q1B1"/>
<dbReference type="RefSeq" id="WP_259080725.1">
    <property type="nucleotide sequence ID" value="NZ_JANUAU010000008.1"/>
</dbReference>
<gene>
    <name evidence="3" type="ORF">GGP71_002578</name>
</gene>
<comment type="caution">
    <text evidence="3">The sequence shown here is derived from an EMBL/GenBank/DDBJ whole genome shotgun (WGS) entry which is preliminary data.</text>
</comment>
<dbReference type="Pfam" id="PF13439">
    <property type="entry name" value="Glyco_transf_4"/>
    <property type="match status" value="1"/>
</dbReference>
<reference evidence="3" key="1">
    <citation type="submission" date="2022-08" db="EMBL/GenBank/DDBJ databases">
        <title>Genomic Encyclopedia of Type Strains, Phase V (KMG-V): Genome sequencing to study the core and pangenomes of soil and plant-associated prokaryotes.</title>
        <authorList>
            <person name="Whitman W."/>
        </authorList>
    </citation>
    <scope>NUCLEOTIDE SEQUENCE</scope>
    <source>
        <strain evidence="3">0</strain>
    </source>
</reference>
<dbReference type="Pfam" id="PF00534">
    <property type="entry name" value="Glycos_transf_1"/>
    <property type="match status" value="1"/>
</dbReference>
<proteinExistence type="predicted"/>
<evidence type="ECO:0000313" key="4">
    <source>
        <dbReference type="Proteomes" id="UP001155027"/>
    </source>
</evidence>
<feature type="domain" description="Glycosyl transferase family 1" evidence="1">
    <location>
        <begin position="202"/>
        <end position="351"/>
    </location>
</feature>
<dbReference type="InterPro" id="IPR050194">
    <property type="entry name" value="Glycosyltransferase_grp1"/>
</dbReference>
<accession>A0A9X2Q1B1</accession>